<feature type="non-terminal residue" evidence="2">
    <location>
        <position position="1"/>
    </location>
</feature>
<name>A0A8X6M932_NEPPI</name>
<accession>A0A8X6M932</accession>
<sequence>SAVYEEATNTNDVGYGKTSSKDFKKLCTLGKGGFGKVS</sequence>
<evidence type="ECO:0000313" key="1">
    <source>
        <dbReference type="EMBL" id="GFS29377.1"/>
    </source>
</evidence>
<comment type="caution">
    <text evidence="2">The sequence shown here is derived from an EMBL/GenBank/DDBJ whole genome shotgun (WGS) entry which is preliminary data.</text>
</comment>
<evidence type="ECO:0000313" key="2">
    <source>
        <dbReference type="EMBL" id="GFS38211.1"/>
    </source>
</evidence>
<gene>
    <name evidence="2" type="ORF">NPIL_607541</name>
    <name evidence="1" type="ORF">NPIL_655901</name>
</gene>
<dbReference type="EMBL" id="BMAW01089125">
    <property type="protein sequence ID" value="GFS38211.1"/>
    <property type="molecule type" value="Genomic_DNA"/>
</dbReference>
<reference evidence="2" key="1">
    <citation type="submission" date="2020-08" db="EMBL/GenBank/DDBJ databases">
        <title>Multicomponent nature underlies the extraordinary mechanical properties of spider dragline silk.</title>
        <authorList>
            <person name="Kono N."/>
            <person name="Nakamura H."/>
            <person name="Mori M."/>
            <person name="Yoshida Y."/>
            <person name="Ohtoshi R."/>
            <person name="Malay A.D."/>
            <person name="Moran D.A.P."/>
            <person name="Tomita M."/>
            <person name="Numata K."/>
            <person name="Arakawa K."/>
        </authorList>
    </citation>
    <scope>NUCLEOTIDE SEQUENCE</scope>
</reference>
<dbReference type="AlphaFoldDB" id="A0A8X6M932"/>
<evidence type="ECO:0000313" key="3">
    <source>
        <dbReference type="Proteomes" id="UP000887013"/>
    </source>
</evidence>
<proteinExistence type="predicted"/>
<dbReference type="EMBL" id="BMAW01041563">
    <property type="protein sequence ID" value="GFS29377.1"/>
    <property type="molecule type" value="Genomic_DNA"/>
</dbReference>
<keyword evidence="3" id="KW-1185">Reference proteome</keyword>
<protein>
    <submittedName>
        <fullName evidence="2">Uncharacterized protein</fullName>
    </submittedName>
</protein>
<organism evidence="2 3">
    <name type="scientific">Nephila pilipes</name>
    <name type="common">Giant wood spider</name>
    <name type="synonym">Nephila maculata</name>
    <dbReference type="NCBI Taxonomy" id="299642"/>
    <lineage>
        <taxon>Eukaryota</taxon>
        <taxon>Metazoa</taxon>
        <taxon>Ecdysozoa</taxon>
        <taxon>Arthropoda</taxon>
        <taxon>Chelicerata</taxon>
        <taxon>Arachnida</taxon>
        <taxon>Araneae</taxon>
        <taxon>Araneomorphae</taxon>
        <taxon>Entelegynae</taxon>
        <taxon>Araneoidea</taxon>
        <taxon>Nephilidae</taxon>
        <taxon>Nephila</taxon>
    </lineage>
</organism>
<dbReference type="Proteomes" id="UP000887013">
    <property type="component" value="Unassembled WGS sequence"/>
</dbReference>